<sequence length="225" mass="24340">MLYATGMTDEDMNKAQVGIASMWWEENPCNMHLLDLAGDVKKEVNAAGLVGLRFNMIGLSDGISNGTDGMSYSLQSRDLIADSIETVMGGQWYDGNICIPGCDKNMTGYVIAMARVNRPSQMVYGGTIRAGCGSKGETLEIVSAFQTYSEYIAGRITEEERHDIIRHACPGAGACGGMYTANTMATAIETLDGRSVCRALHPCSLVNCVLALKTRRKQLQSTCTR</sequence>
<keyword evidence="2" id="KW-1185">Reference proteome</keyword>
<protein>
    <submittedName>
        <fullName evidence="1">Uncharacterized protein</fullName>
    </submittedName>
</protein>
<organism evidence="1 2">
    <name type="scientific">Peronosclerospora sorghi</name>
    <dbReference type="NCBI Taxonomy" id="230839"/>
    <lineage>
        <taxon>Eukaryota</taxon>
        <taxon>Sar</taxon>
        <taxon>Stramenopiles</taxon>
        <taxon>Oomycota</taxon>
        <taxon>Peronosporomycetes</taxon>
        <taxon>Peronosporales</taxon>
        <taxon>Peronosporaceae</taxon>
        <taxon>Peronosclerospora</taxon>
    </lineage>
</organism>
<gene>
    <name evidence="1" type="ORF">PsorP6_008279</name>
</gene>
<comment type="caution">
    <text evidence="1">The sequence shown here is derived from an EMBL/GenBank/DDBJ whole genome shotgun (WGS) entry which is preliminary data.</text>
</comment>
<proteinExistence type="predicted"/>
<dbReference type="Proteomes" id="UP001163321">
    <property type="component" value="Chromosome 3"/>
</dbReference>
<reference evidence="1 2" key="1">
    <citation type="journal article" date="2022" name="bioRxiv">
        <title>The genome of the oomycete Peronosclerospora sorghi, a cosmopolitan pathogen of maize and sorghum, is inflated with dispersed pseudogenes.</title>
        <authorList>
            <person name="Fletcher K."/>
            <person name="Martin F."/>
            <person name="Isakeit T."/>
            <person name="Cavanaugh K."/>
            <person name="Magill C."/>
            <person name="Michelmore R."/>
        </authorList>
    </citation>
    <scope>NUCLEOTIDE SEQUENCE [LARGE SCALE GENOMIC DNA]</scope>
    <source>
        <strain evidence="1">P6</strain>
    </source>
</reference>
<accession>A0ACC0WA33</accession>
<name>A0ACC0WA33_9STRA</name>
<evidence type="ECO:0000313" key="1">
    <source>
        <dbReference type="EMBL" id="KAI9914571.1"/>
    </source>
</evidence>
<dbReference type="EMBL" id="CM047582">
    <property type="protein sequence ID" value="KAI9914571.1"/>
    <property type="molecule type" value="Genomic_DNA"/>
</dbReference>
<evidence type="ECO:0000313" key="2">
    <source>
        <dbReference type="Proteomes" id="UP001163321"/>
    </source>
</evidence>